<evidence type="ECO:0000256" key="2">
    <source>
        <dbReference type="ARBA" id="ARBA00016549"/>
    </source>
</evidence>
<dbReference type="InterPro" id="IPR005493">
    <property type="entry name" value="RraA/RraA-like"/>
</dbReference>
<dbReference type="EMBL" id="FNUY01000001">
    <property type="protein sequence ID" value="SEF46066.1"/>
    <property type="molecule type" value="Genomic_DNA"/>
</dbReference>
<dbReference type="SUPFAM" id="SSF89562">
    <property type="entry name" value="RraA-like"/>
    <property type="match status" value="1"/>
</dbReference>
<dbReference type="PANTHER" id="PTHR33254">
    <property type="entry name" value="4-HYDROXY-4-METHYL-2-OXOGLUTARATE ALDOLASE 3-RELATED"/>
    <property type="match status" value="1"/>
</dbReference>
<comment type="cofactor">
    <cofactor evidence="5">
        <name>Mg(2+)</name>
        <dbReference type="ChEBI" id="CHEBI:18420"/>
    </cofactor>
</comment>
<dbReference type="RefSeq" id="WP_103870574.1">
    <property type="nucleotide sequence ID" value="NZ_FNUY01000001.1"/>
</dbReference>
<protein>
    <recommendedName>
        <fullName evidence="2">Putative 4-hydroxy-4-methyl-2-oxoglutarate aldolase</fullName>
    </recommendedName>
    <alternativeName>
        <fullName evidence="3">Regulator of ribonuclease activity homolog</fullName>
    </alternativeName>
    <alternativeName>
        <fullName evidence="4">RraA-like protein</fullName>
    </alternativeName>
</protein>
<sequence length="229" mass="24566">MTNTIAGPDAALFEQIRSQLYTAVLGDVMDVIGLTQQFLPPEIRALVPGTVIAGRAMTVQEADCAVDAGSRSKAEPFGLMFEALDDLKPGEIYICTGSSPTYALWGGLMSTRARSLGATGAVLDGYHRDTREILELQFPVFSAGSYAQDQRVRGRVIDYRCPIAFRNGCRVNSGDLVVGDIDGVVVVPAAREQEILAAAFAKVQGEDSVRDMILAGETTVEIFNKTGIM</sequence>
<keyword evidence="7" id="KW-1185">Reference proteome</keyword>
<dbReference type="Gene3D" id="3.50.30.40">
    <property type="entry name" value="Ribonuclease E inhibitor RraA/RraA-like"/>
    <property type="match status" value="1"/>
</dbReference>
<name>A0A1H5S631_9HYPH</name>
<evidence type="ECO:0000256" key="1">
    <source>
        <dbReference type="ARBA" id="ARBA00001968"/>
    </source>
</evidence>
<evidence type="ECO:0000256" key="5">
    <source>
        <dbReference type="PIRSR" id="PIRSR605493-1"/>
    </source>
</evidence>
<evidence type="ECO:0000256" key="3">
    <source>
        <dbReference type="ARBA" id="ARBA00029596"/>
    </source>
</evidence>
<feature type="binding site" evidence="5">
    <location>
        <begin position="106"/>
        <end position="109"/>
    </location>
    <ligand>
        <name>substrate</name>
    </ligand>
</feature>
<dbReference type="GO" id="GO:0046872">
    <property type="term" value="F:metal ion binding"/>
    <property type="evidence" value="ECO:0007669"/>
    <property type="project" value="UniProtKB-KW"/>
</dbReference>
<reference evidence="6 7" key="1">
    <citation type="submission" date="2016-10" db="EMBL/GenBank/DDBJ databases">
        <authorList>
            <person name="de Groot N.N."/>
        </authorList>
    </citation>
    <scope>NUCLEOTIDE SEQUENCE [LARGE SCALE GENOMIC DNA]</scope>
    <source>
        <strain evidence="6 7">DSM 26656</strain>
    </source>
</reference>
<dbReference type="Pfam" id="PF03737">
    <property type="entry name" value="RraA-like"/>
    <property type="match status" value="1"/>
</dbReference>
<evidence type="ECO:0000313" key="7">
    <source>
        <dbReference type="Proteomes" id="UP000236743"/>
    </source>
</evidence>
<gene>
    <name evidence="6" type="ORF">SAMN04488115_101155</name>
</gene>
<feature type="binding site" evidence="5">
    <location>
        <position position="128"/>
    </location>
    <ligand>
        <name>substrate</name>
    </ligand>
</feature>
<evidence type="ECO:0000313" key="6">
    <source>
        <dbReference type="EMBL" id="SEF46066.1"/>
    </source>
</evidence>
<proteinExistence type="predicted"/>
<dbReference type="InterPro" id="IPR036704">
    <property type="entry name" value="RraA/RraA-like_sf"/>
</dbReference>
<comment type="cofactor">
    <cofactor evidence="1">
        <name>a divalent metal cation</name>
        <dbReference type="ChEBI" id="CHEBI:60240"/>
    </cofactor>
</comment>
<feature type="binding site" evidence="5">
    <location>
        <position position="129"/>
    </location>
    <ligand>
        <name>Mg(2+)</name>
        <dbReference type="ChEBI" id="CHEBI:18420"/>
    </ligand>
</feature>
<keyword evidence="5" id="KW-0460">Magnesium</keyword>
<accession>A0A1H5S631</accession>
<dbReference type="PANTHER" id="PTHR33254:SF4">
    <property type="entry name" value="4-HYDROXY-4-METHYL-2-OXOGLUTARATE ALDOLASE 3-RELATED"/>
    <property type="match status" value="1"/>
</dbReference>
<dbReference type="GO" id="GO:0008948">
    <property type="term" value="F:oxaloacetate decarboxylase activity"/>
    <property type="evidence" value="ECO:0007669"/>
    <property type="project" value="TreeGrafter"/>
</dbReference>
<dbReference type="AlphaFoldDB" id="A0A1H5S631"/>
<dbReference type="CDD" id="cd16841">
    <property type="entry name" value="RraA_family"/>
    <property type="match status" value="1"/>
</dbReference>
<keyword evidence="5" id="KW-0479">Metal-binding</keyword>
<dbReference type="Proteomes" id="UP000236743">
    <property type="component" value="Unassembled WGS sequence"/>
</dbReference>
<dbReference type="GO" id="GO:0047443">
    <property type="term" value="F:4-hydroxy-4-methyl-2-oxoglutarate aldolase activity"/>
    <property type="evidence" value="ECO:0007669"/>
    <property type="project" value="TreeGrafter"/>
</dbReference>
<dbReference type="OrthoDB" id="9812532at2"/>
<evidence type="ECO:0000256" key="4">
    <source>
        <dbReference type="ARBA" id="ARBA00030169"/>
    </source>
</evidence>
<organism evidence="6 7">
    <name type="scientific">Bosea lathyri</name>
    <dbReference type="NCBI Taxonomy" id="1036778"/>
    <lineage>
        <taxon>Bacteria</taxon>
        <taxon>Pseudomonadati</taxon>
        <taxon>Pseudomonadota</taxon>
        <taxon>Alphaproteobacteria</taxon>
        <taxon>Hyphomicrobiales</taxon>
        <taxon>Boseaceae</taxon>
        <taxon>Bosea</taxon>
    </lineage>
</organism>